<proteinExistence type="predicted"/>
<reference evidence="1" key="5">
    <citation type="journal article" date="2021" name="G3 (Bethesda)">
        <title>Aegilops tauschii genome assembly Aet v5.0 features greater sequence contiguity and improved annotation.</title>
        <authorList>
            <person name="Wang L."/>
            <person name="Zhu T."/>
            <person name="Rodriguez J.C."/>
            <person name="Deal K.R."/>
            <person name="Dubcovsky J."/>
            <person name="McGuire P.E."/>
            <person name="Lux T."/>
            <person name="Spannagl M."/>
            <person name="Mayer K.F.X."/>
            <person name="Baldrich P."/>
            <person name="Meyers B.C."/>
            <person name="Huo N."/>
            <person name="Gu Y.Q."/>
            <person name="Zhou H."/>
            <person name="Devos K.M."/>
            <person name="Bennetzen J.L."/>
            <person name="Unver T."/>
            <person name="Budak H."/>
            <person name="Gulick P.J."/>
            <person name="Galiba G."/>
            <person name="Kalapos B."/>
            <person name="Nelson D.R."/>
            <person name="Li P."/>
            <person name="You F.M."/>
            <person name="Luo M.C."/>
            <person name="Dvorak J."/>
        </authorList>
    </citation>
    <scope>NUCLEOTIDE SEQUENCE [LARGE SCALE GENOMIC DNA]</scope>
    <source>
        <strain evidence="1">cv. AL8/78</strain>
    </source>
</reference>
<reference evidence="2" key="2">
    <citation type="journal article" date="2017" name="Nat. Plants">
        <title>The Aegilops tauschii genome reveals multiple impacts of transposons.</title>
        <authorList>
            <person name="Zhao G."/>
            <person name="Zou C."/>
            <person name="Li K."/>
            <person name="Wang K."/>
            <person name="Li T."/>
            <person name="Gao L."/>
            <person name="Zhang X."/>
            <person name="Wang H."/>
            <person name="Yang Z."/>
            <person name="Liu X."/>
            <person name="Jiang W."/>
            <person name="Mao L."/>
            <person name="Kong X."/>
            <person name="Jiao Y."/>
            <person name="Jia J."/>
        </authorList>
    </citation>
    <scope>NUCLEOTIDE SEQUENCE [LARGE SCALE GENOMIC DNA]</scope>
    <source>
        <strain evidence="2">cv. AL8/78</strain>
    </source>
</reference>
<dbReference type="EnsemblPlants" id="AET2Gv21115400.1">
    <property type="protein sequence ID" value="AET2Gv21115400.1"/>
    <property type="gene ID" value="AET2Gv21115400"/>
</dbReference>
<organism evidence="1 2">
    <name type="scientific">Aegilops tauschii subsp. strangulata</name>
    <name type="common">Goatgrass</name>
    <dbReference type="NCBI Taxonomy" id="200361"/>
    <lineage>
        <taxon>Eukaryota</taxon>
        <taxon>Viridiplantae</taxon>
        <taxon>Streptophyta</taxon>
        <taxon>Embryophyta</taxon>
        <taxon>Tracheophyta</taxon>
        <taxon>Spermatophyta</taxon>
        <taxon>Magnoliopsida</taxon>
        <taxon>Liliopsida</taxon>
        <taxon>Poales</taxon>
        <taxon>Poaceae</taxon>
        <taxon>BOP clade</taxon>
        <taxon>Pooideae</taxon>
        <taxon>Triticodae</taxon>
        <taxon>Triticeae</taxon>
        <taxon>Triticinae</taxon>
        <taxon>Aegilops</taxon>
    </lineage>
</organism>
<evidence type="ECO:0000313" key="1">
    <source>
        <dbReference type="EnsemblPlants" id="AET2Gv21115400.1"/>
    </source>
</evidence>
<name>A0A453D742_AEGTS</name>
<dbReference type="AlphaFoldDB" id="A0A453D742"/>
<dbReference type="Proteomes" id="UP000015105">
    <property type="component" value="Chromosome 2D"/>
</dbReference>
<sequence length="36" mass="3957">MAGWISSKLKAAETLLHQASAALPPLVRPHYPLQLF</sequence>
<keyword evidence="2" id="KW-1185">Reference proteome</keyword>
<protein>
    <submittedName>
        <fullName evidence="1">Uncharacterized protein</fullName>
    </submittedName>
</protein>
<reference evidence="1" key="3">
    <citation type="journal article" date="2017" name="Nature">
        <title>Genome sequence of the progenitor of the wheat D genome Aegilops tauschii.</title>
        <authorList>
            <person name="Luo M.C."/>
            <person name="Gu Y.Q."/>
            <person name="Puiu D."/>
            <person name="Wang H."/>
            <person name="Twardziok S.O."/>
            <person name="Deal K.R."/>
            <person name="Huo N."/>
            <person name="Zhu T."/>
            <person name="Wang L."/>
            <person name="Wang Y."/>
            <person name="McGuire P.E."/>
            <person name="Liu S."/>
            <person name="Long H."/>
            <person name="Ramasamy R.K."/>
            <person name="Rodriguez J.C."/>
            <person name="Van S.L."/>
            <person name="Yuan L."/>
            <person name="Wang Z."/>
            <person name="Xia Z."/>
            <person name="Xiao L."/>
            <person name="Anderson O.D."/>
            <person name="Ouyang S."/>
            <person name="Liang Y."/>
            <person name="Zimin A.V."/>
            <person name="Pertea G."/>
            <person name="Qi P."/>
            <person name="Bennetzen J.L."/>
            <person name="Dai X."/>
            <person name="Dawson M.W."/>
            <person name="Muller H.G."/>
            <person name="Kugler K."/>
            <person name="Rivarola-Duarte L."/>
            <person name="Spannagl M."/>
            <person name="Mayer K.F.X."/>
            <person name="Lu F.H."/>
            <person name="Bevan M.W."/>
            <person name="Leroy P."/>
            <person name="Li P."/>
            <person name="You F.M."/>
            <person name="Sun Q."/>
            <person name="Liu Z."/>
            <person name="Lyons E."/>
            <person name="Wicker T."/>
            <person name="Salzberg S.L."/>
            <person name="Devos K.M."/>
            <person name="Dvorak J."/>
        </authorList>
    </citation>
    <scope>NUCLEOTIDE SEQUENCE [LARGE SCALE GENOMIC DNA]</scope>
    <source>
        <strain evidence="1">cv. AL8/78</strain>
    </source>
</reference>
<dbReference type="Gramene" id="AET2Gv21115400.1">
    <property type="protein sequence ID" value="AET2Gv21115400.1"/>
    <property type="gene ID" value="AET2Gv21115400"/>
</dbReference>
<reference evidence="2" key="1">
    <citation type="journal article" date="2014" name="Science">
        <title>Ancient hybridizations among the ancestral genomes of bread wheat.</title>
        <authorList>
            <consortium name="International Wheat Genome Sequencing Consortium,"/>
            <person name="Marcussen T."/>
            <person name="Sandve S.R."/>
            <person name="Heier L."/>
            <person name="Spannagl M."/>
            <person name="Pfeifer M."/>
            <person name="Jakobsen K.S."/>
            <person name="Wulff B.B."/>
            <person name="Steuernagel B."/>
            <person name="Mayer K.F."/>
            <person name="Olsen O.A."/>
        </authorList>
    </citation>
    <scope>NUCLEOTIDE SEQUENCE [LARGE SCALE GENOMIC DNA]</scope>
    <source>
        <strain evidence="2">cv. AL8/78</strain>
    </source>
</reference>
<accession>A0A453D742</accession>
<reference evidence="1" key="4">
    <citation type="submission" date="2019-03" db="UniProtKB">
        <authorList>
            <consortium name="EnsemblPlants"/>
        </authorList>
    </citation>
    <scope>IDENTIFICATION</scope>
</reference>
<evidence type="ECO:0000313" key="2">
    <source>
        <dbReference type="Proteomes" id="UP000015105"/>
    </source>
</evidence>